<proteinExistence type="predicted"/>
<feature type="transmembrane region" description="Helical" evidence="1">
    <location>
        <begin position="219"/>
        <end position="237"/>
    </location>
</feature>
<dbReference type="AlphaFoldDB" id="A0A0U1NK13"/>
<gene>
    <name evidence="3" type="ORF">NIG5292_00862</name>
</gene>
<protein>
    <submittedName>
        <fullName evidence="3">Carboxylate/amino acid/amine transporter</fullName>
    </submittedName>
</protein>
<accession>A0A0U1NK13</accession>
<dbReference type="GO" id="GO:0016020">
    <property type="term" value="C:membrane"/>
    <property type="evidence" value="ECO:0007669"/>
    <property type="project" value="InterPro"/>
</dbReference>
<evidence type="ECO:0000256" key="1">
    <source>
        <dbReference type="SAM" id="Phobius"/>
    </source>
</evidence>
<dbReference type="Pfam" id="PF00892">
    <property type="entry name" value="EamA"/>
    <property type="match status" value="1"/>
</dbReference>
<keyword evidence="1" id="KW-1133">Transmembrane helix</keyword>
<dbReference type="InterPro" id="IPR037185">
    <property type="entry name" value="EmrE-like"/>
</dbReference>
<dbReference type="EMBL" id="CVQV01000004">
    <property type="protein sequence ID" value="CRK74823.1"/>
    <property type="molecule type" value="Genomic_DNA"/>
</dbReference>
<sequence>MPVRYLQDAGLPGAWGTFGIALAATFVLGISVLIARPNVPRDWPTYGALALGGAAFAMYSVGFAYGRVAIVILLFFLTPVWSTLIARFILGRTTSVTRLAAIVIGLLGLFVMLGADGGVPLPRSIGDWLALASGICWSLSSTIIHEREPIKPLLAAFAFASGAAVLSGVCILALPTQPLNLNVLTPPTLLITAVTGTLWWGVSMAGLMWATALLDPARVGILLMSEVLIGALSAAFLVGEPLLPFELIGGALVLSAAILEVWPTKAKQP</sequence>
<evidence type="ECO:0000313" key="4">
    <source>
        <dbReference type="Proteomes" id="UP000048949"/>
    </source>
</evidence>
<evidence type="ECO:0000313" key="3">
    <source>
        <dbReference type="EMBL" id="CRK74823.1"/>
    </source>
</evidence>
<keyword evidence="1" id="KW-0812">Transmembrane</keyword>
<feature type="domain" description="EamA" evidence="2">
    <location>
        <begin position="20"/>
        <end position="113"/>
    </location>
</feature>
<feature type="transmembrane region" description="Helical" evidence="1">
    <location>
        <begin position="46"/>
        <end position="65"/>
    </location>
</feature>
<reference evidence="3 4" key="1">
    <citation type="submission" date="2015-04" db="EMBL/GenBank/DDBJ databases">
        <authorList>
            <person name="Syromyatnikov M.Y."/>
            <person name="Popov V.N."/>
        </authorList>
    </citation>
    <scope>NUCLEOTIDE SEQUENCE [LARGE SCALE GENOMIC DNA]</scope>
    <source>
        <strain evidence="3 4">CECT 5292</strain>
    </source>
</reference>
<dbReference type="STRING" id="282199.GCA_001049735_00862"/>
<feature type="transmembrane region" description="Helical" evidence="1">
    <location>
        <begin position="125"/>
        <end position="144"/>
    </location>
</feature>
<feature type="transmembrane region" description="Helical" evidence="1">
    <location>
        <begin position="243"/>
        <end position="262"/>
    </location>
</feature>
<feature type="transmembrane region" description="Helical" evidence="1">
    <location>
        <begin position="71"/>
        <end position="90"/>
    </location>
</feature>
<feature type="transmembrane region" description="Helical" evidence="1">
    <location>
        <begin position="12"/>
        <end position="34"/>
    </location>
</feature>
<feature type="transmembrane region" description="Helical" evidence="1">
    <location>
        <begin position="189"/>
        <end position="212"/>
    </location>
</feature>
<feature type="transmembrane region" description="Helical" evidence="1">
    <location>
        <begin position="99"/>
        <end position="119"/>
    </location>
</feature>
<dbReference type="InterPro" id="IPR000620">
    <property type="entry name" value="EamA_dom"/>
</dbReference>
<name>A0A0U1NK13_9RHOB</name>
<dbReference type="Proteomes" id="UP000048949">
    <property type="component" value="Unassembled WGS sequence"/>
</dbReference>
<keyword evidence="4" id="KW-1185">Reference proteome</keyword>
<evidence type="ECO:0000259" key="2">
    <source>
        <dbReference type="Pfam" id="PF00892"/>
    </source>
</evidence>
<dbReference type="PANTHER" id="PTHR22911:SF137">
    <property type="entry name" value="SOLUTE CARRIER FAMILY 35 MEMBER G2-RELATED"/>
    <property type="match status" value="1"/>
</dbReference>
<dbReference type="PANTHER" id="PTHR22911">
    <property type="entry name" value="ACYL-MALONYL CONDENSING ENZYME-RELATED"/>
    <property type="match status" value="1"/>
</dbReference>
<dbReference type="SUPFAM" id="SSF103481">
    <property type="entry name" value="Multidrug resistance efflux transporter EmrE"/>
    <property type="match status" value="2"/>
</dbReference>
<keyword evidence="1" id="KW-0472">Membrane</keyword>
<organism evidence="3 4">
    <name type="scientific">Nereida ignava</name>
    <dbReference type="NCBI Taxonomy" id="282199"/>
    <lineage>
        <taxon>Bacteria</taxon>
        <taxon>Pseudomonadati</taxon>
        <taxon>Pseudomonadota</taxon>
        <taxon>Alphaproteobacteria</taxon>
        <taxon>Rhodobacterales</taxon>
        <taxon>Roseobacteraceae</taxon>
        <taxon>Nereida</taxon>
    </lineage>
</organism>
<feature type="transmembrane region" description="Helical" evidence="1">
    <location>
        <begin position="153"/>
        <end position="174"/>
    </location>
</feature>